<protein>
    <submittedName>
        <fullName evidence="1">Uncharacterized protein</fullName>
    </submittedName>
</protein>
<comment type="caution">
    <text evidence="1">The sequence shown here is derived from an EMBL/GenBank/DDBJ whole genome shotgun (WGS) entry which is preliminary data.</text>
</comment>
<dbReference type="Proteomes" id="UP000600918">
    <property type="component" value="Unassembled WGS sequence"/>
</dbReference>
<name>A0A834N418_VESPE</name>
<dbReference type="AlphaFoldDB" id="A0A834N418"/>
<dbReference type="EMBL" id="JACSDY010000021">
    <property type="protein sequence ID" value="KAF7394189.1"/>
    <property type="molecule type" value="Genomic_DNA"/>
</dbReference>
<accession>A0A834N418</accession>
<gene>
    <name evidence="1" type="ORF">H0235_016784</name>
</gene>
<evidence type="ECO:0000313" key="1">
    <source>
        <dbReference type="EMBL" id="KAF7394189.1"/>
    </source>
</evidence>
<sequence length="78" mass="8736">MEIEREWFGYARKSLIEEENDVVKWNKDVNCELLLGGCKSSKEWKSREEVASLGAKDGSVDLAHASRATRILDAVAVP</sequence>
<evidence type="ECO:0000313" key="2">
    <source>
        <dbReference type="Proteomes" id="UP000600918"/>
    </source>
</evidence>
<keyword evidence="2" id="KW-1185">Reference proteome</keyword>
<organism evidence="1 2">
    <name type="scientific">Vespula pensylvanica</name>
    <name type="common">Western yellow jacket</name>
    <name type="synonym">Wasp</name>
    <dbReference type="NCBI Taxonomy" id="30213"/>
    <lineage>
        <taxon>Eukaryota</taxon>
        <taxon>Metazoa</taxon>
        <taxon>Ecdysozoa</taxon>
        <taxon>Arthropoda</taxon>
        <taxon>Hexapoda</taxon>
        <taxon>Insecta</taxon>
        <taxon>Pterygota</taxon>
        <taxon>Neoptera</taxon>
        <taxon>Endopterygota</taxon>
        <taxon>Hymenoptera</taxon>
        <taxon>Apocrita</taxon>
        <taxon>Aculeata</taxon>
        <taxon>Vespoidea</taxon>
        <taxon>Vespidae</taxon>
        <taxon>Vespinae</taxon>
        <taxon>Vespula</taxon>
    </lineage>
</organism>
<proteinExistence type="predicted"/>
<reference evidence="1" key="1">
    <citation type="journal article" date="2020" name="G3 (Bethesda)">
        <title>High-Quality Assemblies for Three Invasive Social Wasps from the &lt;i&gt;Vespula&lt;/i&gt; Genus.</title>
        <authorList>
            <person name="Harrop T.W.R."/>
            <person name="Guhlin J."/>
            <person name="McLaughlin G.M."/>
            <person name="Permina E."/>
            <person name="Stockwell P."/>
            <person name="Gilligan J."/>
            <person name="Le Lec M.F."/>
            <person name="Gruber M.A.M."/>
            <person name="Quinn O."/>
            <person name="Lovegrove M."/>
            <person name="Duncan E.J."/>
            <person name="Remnant E.J."/>
            <person name="Van Eeckhoven J."/>
            <person name="Graham B."/>
            <person name="Knapp R.A."/>
            <person name="Langford K.W."/>
            <person name="Kronenberg Z."/>
            <person name="Press M.O."/>
            <person name="Eacker S.M."/>
            <person name="Wilson-Rankin E.E."/>
            <person name="Purcell J."/>
            <person name="Lester P.J."/>
            <person name="Dearden P.K."/>
        </authorList>
    </citation>
    <scope>NUCLEOTIDE SEQUENCE</scope>
    <source>
        <strain evidence="1">Volc-1</strain>
    </source>
</reference>